<protein>
    <submittedName>
        <fullName evidence="1">Uncharacterized protein</fullName>
    </submittedName>
</protein>
<proteinExistence type="predicted"/>
<reference evidence="2" key="1">
    <citation type="journal article" date="2016" name="Nat. Commun.">
        <title>The Gonium pectorale genome demonstrates co-option of cell cycle regulation during the evolution of multicellularity.</title>
        <authorList>
            <person name="Hanschen E.R."/>
            <person name="Marriage T.N."/>
            <person name="Ferris P.J."/>
            <person name="Hamaji T."/>
            <person name="Toyoda A."/>
            <person name="Fujiyama A."/>
            <person name="Neme R."/>
            <person name="Noguchi H."/>
            <person name="Minakuchi Y."/>
            <person name="Suzuki M."/>
            <person name="Kawai-Toyooka H."/>
            <person name="Smith D.R."/>
            <person name="Sparks H."/>
            <person name="Anderson J."/>
            <person name="Bakaric R."/>
            <person name="Luria V."/>
            <person name="Karger A."/>
            <person name="Kirschner M.W."/>
            <person name="Durand P.M."/>
            <person name="Michod R.E."/>
            <person name="Nozaki H."/>
            <person name="Olson B.J."/>
        </authorList>
    </citation>
    <scope>NUCLEOTIDE SEQUENCE [LARGE SCALE GENOMIC DNA]</scope>
    <source>
        <strain evidence="2">NIES-2863</strain>
    </source>
</reference>
<comment type="caution">
    <text evidence="1">The sequence shown here is derived from an EMBL/GenBank/DDBJ whole genome shotgun (WGS) entry which is preliminary data.</text>
</comment>
<organism evidence="1 2">
    <name type="scientific">Gonium pectorale</name>
    <name type="common">Green alga</name>
    <dbReference type="NCBI Taxonomy" id="33097"/>
    <lineage>
        <taxon>Eukaryota</taxon>
        <taxon>Viridiplantae</taxon>
        <taxon>Chlorophyta</taxon>
        <taxon>core chlorophytes</taxon>
        <taxon>Chlorophyceae</taxon>
        <taxon>CS clade</taxon>
        <taxon>Chlamydomonadales</taxon>
        <taxon>Volvocaceae</taxon>
        <taxon>Gonium</taxon>
    </lineage>
</organism>
<keyword evidence="2" id="KW-1185">Reference proteome</keyword>
<sequence length="90" mass="9788">MLSVFAQRLYALAGAPSRQLRVVRSSTLRAVELRAAGKVLPSTTAKPERLCWGNGGHADACLDLIARAFMSQPSTPLYLSDPDADGIRFW</sequence>
<evidence type="ECO:0000313" key="1">
    <source>
        <dbReference type="EMBL" id="KXZ52080.1"/>
    </source>
</evidence>
<name>A0A150GRZ8_GONPE</name>
<dbReference type="Proteomes" id="UP000075714">
    <property type="component" value="Unassembled WGS sequence"/>
</dbReference>
<gene>
    <name evidence="1" type="ORF">GPECTOR_10g1103</name>
</gene>
<evidence type="ECO:0000313" key="2">
    <source>
        <dbReference type="Proteomes" id="UP000075714"/>
    </source>
</evidence>
<dbReference type="EMBL" id="LSYV01000011">
    <property type="protein sequence ID" value="KXZ52080.1"/>
    <property type="molecule type" value="Genomic_DNA"/>
</dbReference>
<accession>A0A150GRZ8</accession>
<dbReference type="AlphaFoldDB" id="A0A150GRZ8"/>